<reference evidence="3" key="1">
    <citation type="submission" date="2017-08" db="EMBL/GenBank/DDBJ databases">
        <authorList>
            <person name="Varghese N."/>
            <person name="Submissions S."/>
        </authorList>
    </citation>
    <scope>NUCLEOTIDE SEQUENCE [LARGE SCALE GENOMIC DNA]</scope>
    <source>
        <strain evidence="3">DSM 4725</strain>
    </source>
</reference>
<name>A0A285VIL6_9ACTN</name>
<accession>A0A285VIL6</accession>
<feature type="compositionally biased region" description="Polar residues" evidence="1">
    <location>
        <begin position="229"/>
        <end position="240"/>
    </location>
</feature>
<evidence type="ECO:0000256" key="1">
    <source>
        <dbReference type="SAM" id="MobiDB-lite"/>
    </source>
</evidence>
<feature type="region of interest" description="Disordered" evidence="1">
    <location>
        <begin position="218"/>
        <end position="261"/>
    </location>
</feature>
<proteinExistence type="predicted"/>
<sequence length="261" mass="27702">MRTDVQPRGGAAGRRSTWLERRRSGSSSARHPVVGQPPPRGRQVAVHSCVEPGGRRNPSSGGTGTGHRPAPASTHREVVPRHVHSLGRSLTEPVRDVTPVLDGGSHAAPATPADPRLTWGYVVTGRPEVAAGSSRRSRACSGVHRGWGRTGGNQGSAGGRGAAAVHGGRVVHVSTTDRRSPPTSGQQGWWGPDLRKGPRSPASTRVMTKMRYFYPNFLEPHSGWGRSPGQASRSLDSSTRCGRWSTHRGTGFPPEGTQQAP</sequence>
<dbReference type="AlphaFoldDB" id="A0A285VIL6"/>
<feature type="region of interest" description="Disordered" evidence="1">
    <location>
        <begin position="1"/>
        <end position="118"/>
    </location>
</feature>
<evidence type="ECO:0000313" key="3">
    <source>
        <dbReference type="Proteomes" id="UP000219435"/>
    </source>
</evidence>
<protein>
    <submittedName>
        <fullName evidence="2">Uncharacterized protein</fullName>
    </submittedName>
</protein>
<dbReference type="EMBL" id="OBQI01000006">
    <property type="protein sequence ID" value="SOC52391.1"/>
    <property type="molecule type" value="Genomic_DNA"/>
</dbReference>
<feature type="region of interest" description="Disordered" evidence="1">
    <location>
        <begin position="133"/>
        <end position="202"/>
    </location>
</feature>
<feature type="compositionally biased region" description="Low complexity" evidence="1">
    <location>
        <begin position="162"/>
        <end position="174"/>
    </location>
</feature>
<keyword evidence="3" id="KW-1185">Reference proteome</keyword>
<feature type="compositionally biased region" description="Gly residues" evidence="1">
    <location>
        <begin position="148"/>
        <end position="161"/>
    </location>
</feature>
<gene>
    <name evidence="2" type="ORF">SAMN05660748_4063</name>
</gene>
<evidence type="ECO:0000313" key="2">
    <source>
        <dbReference type="EMBL" id="SOC52391.1"/>
    </source>
</evidence>
<organism evidence="2 3">
    <name type="scientific">Blastococcus aggregatus</name>
    <dbReference type="NCBI Taxonomy" id="38502"/>
    <lineage>
        <taxon>Bacteria</taxon>
        <taxon>Bacillati</taxon>
        <taxon>Actinomycetota</taxon>
        <taxon>Actinomycetes</taxon>
        <taxon>Geodermatophilales</taxon>
        <taxon>Geodermatophilaceae</taxon>
        <taxon>Blastococcus</taxon>
    </lineage>
</organism>
<dbReference type="Proteomes" id="UP000219435">
    <property type="component" value="Unassembled WGS sequence"/>
</dbReference>